<feature type="compositionally biased region" description="Low complexity" evidence="6">
    <location>
        <begin position="126"/>
        <end position="143"/>
    </location>
</feature>
<keyword evidence="1" id="KW-0343">GTPase activation</keyword>
<keyword evidence="4" id="KW-0862">Zinc</keyword>
<dbReference type="FunFam" id="1.10.220.150:FF:000014">
    <property type="entry name" value="ADP-ribosylation factor GTPase-activating protein"/>
    <property type="match status" value="1"/>
</dbReference>
<dbReference type="SMART" id="SM00105">
    <property type="entry name" value="ArfGap"/>
    <property type="match status" value="1"/>
</dbReference>
<keyword evidence="9" id="KW-1185">Reference proteome</keyword>
<dbReference type="CDD" id="cd08830">
    <property type="entry name" value="ArfGap_ArfGap1"/>
    <property type="match status" value="1"/>
</dbReference>
<protein>
    <recommendedName>
        <fullName evidence="7">Arf-GAP domain-containing protein</fullName>
    </recommendedName>
</protein>
<feature type="region of interest" description="Disordered" evidence="6">
    <location>
        <begin position="211"/>
        <end position="243"/>
    </location>
</feature>
<dbReference type="PRINTS" id="PR00405">
    <property type="entry name" value="REVINTRACTNG"/>
</dbReference>
<dbReference type="PANTHER" id="PTHR47021">
    <property type="entry name" value="ADP-RIBOSYLATION FACTOR GTPASE-ACTIVATING PROTEIN AGD6-RELATED"/>
    <property type="match status" value="1"/>
</dbReference>
<gene>
    <name evidence="8" type="ORF">WJX74_006803</name>
</gene>
<dbReference type="InterPro" id="IPR001164">
    <property type="entry name" value="ArfGAP_dom"/>
</dbReference>
<organism evidence="8 9">
    <name type="scientific">Apatococcus lobatus</name>
    <dbReference type="NCBI Taxonomy" id="904363"/>
    <lineage>
        <taxon>Eukaryota</taxon>
        <taxon>Viridiplantae</taxon>
        <taxon>Chlorophyta</taxon>
        <taxon>core chlorophytes</taxon>
        <taxon>Trebouxiophyceae</taxon>
        <taxon>Chlorellales</taxon>
        <taxon>Chlorellaceae</taxon>
        <taxon>Apatococcus</taxon>
    </lineage>
</organism>
<dbReference type="PANTHER" id="PTHR47021:SF4">
    <property type="entry name" value="ADP-RIBOSYLATION FACTOR GTPASE-ACTIVATING PROTEIN AGD6-RELATED"/>
    <property type="match status" value="1"/>
</dbReference>
<evidence type="ECO:0000256" key="3">
    <source>
        <dbReference type="ARBA" id="ARBA00022771"/>
    </source>
</evidence>
<evidence type="ECO:0000259" key="7">
    <source>
        <dbReference type="PROSITE" id="PS50115"/>
    </source>
</evidence>
<feature type="domain" description="Arf-GAP" evidence="7">
    <location>
        <begin position="4"/>
        <end position="123"/>
    </location>
</feature>
<dbReference type="SUPFAM" id="SSF57863">
    <property type="entry name" value="ArfGap/RecO-like zinc finger"/>
    <property type="match status" value="1"/>
</dbReference>
<keyword evidence="2" id="KW-0479">Metal-binding</keyword>
<dbReference type="Proteomes" id="UP001438707">
    <property type="component" value="Unassembled WGS sequence"/>
</dbReference>
<evidence type="ECO:0000256" key="6">
    <source>
        <dbReference type="SAM" id="MobiDB-lite"/>
    </source>
</evidence>
<feature type="compositionally biased region" description="Low complexity" evidence="6">
    <location>
        <begin position="454"/>
        <end position="480"/>
    </location>
</feature>
<evidence type="ECO:0000256" key="1">
    <source>
        <dbReference type="ARBA" id="ARBA00022468"/>
    </source>
</evidence>
<accession>A0AAW1R1T3</accession>
<dbReference type="Pfam" id="PF01412">
    <property type="entry name" value="ArfGap"/>
    <property type="match status" value="1"/>
</dbReference>
<reference evidence="8 9" key="1">
    <citation type="journal article" date="2024" name="Nat. Commun.">
        <title>Phylogenomics reveals the evolutionary origins of lichenization in chlorophyte algae.</title>
        <authorList>
            <person name="Puginier C."/>
            <person name="Libourel C."/>
            <person name="Otte J."/>
            <person name="Skaloud P."/>
            <person name="Haon M."/>
            <person name="Grisel S."/>
            <person name="Petersen M."/>
            <person name="Berrin J.G."/>
            <person name="Delaux P.M."/>
            <person name="Dal Grande F."/>
            <person name="Keller J."/>
        </authorList>
    </citation>
    <scope>NUCLEOTIDE SEQUENCE [LARGE SCALE GENOMIC DNA]</scope>
    <source>
        <strain evidence="8 9">SAG 2145</strain>
    </source>
</reference>
<feature type="compositionally biased region" description="Polar residues" evidence="6">
    <location>
        <begin position="162"/>
        <end position="186"/>
    </location>
</feature>
<dbReference type="PROSITE" id="PS50115">
    <property type="entry name" value="ARFGAP"/>
    <property type="match status" value="1"/>
</dbReference>
<name>A0AAW1R1T3_9CHLO</name>
<proteinExistence type="predicted"/>
<dbReference type="AlphaFoldDB" id="A0AAW1R1T3"/>
<evidence type="ECO:0000256" key="4">
    <source>
        <dbReference type="ARBA" id="ARBA00022833"/>
    </source>
</evidence>
<dbReference type="Gene3D" id="1.10.220.150">
    <property type="entry name" value="Arf GTPase activating protein"/>
    <property type="match status" value="1"/>
</dbReference>
<dbReference type="EMBL" id="JALJOS010000018">
    <property type="protein sequence ID" value="KAK9827510.1"/>
    <property type="molecule type" value="Genomic_DNA"/>
</dbReference>
<dbReference type="GO" id="GO:0005096">
    <property type="term" value="F:GTPase activator activity"/>
    <property type="evidence" value="ECO:0007669"/>
    <property type="project" value="UniProtKB-KW"/>
</dbReference>
<dbReference type="InterPro" id="IPR038508">
    <property type="entry name" value="ArfGAP_dom_sf"/>
</dbReference>
<dbReference type="GO" id="GO:0016192">
    <property type="term" value="P:vesicle-mediated transport"/>
    <property type="evidence" value="ECO:0007669"/>
    <property type="project" value="InterPro"/>
</dbReference>
<sequence length="520" mass="54817">MATADALKVLRELQSRPENKVCVDCATKNPQWASVSYGIFMCLECSGKHRGLGVHISFVRSVTMDAWSAEQLKKMQAGGNSALNSFLKEYGVEKTLAVKDKYTCRAAEVYREKLKAEVEGRPYQLPPASSMMASAAPSAALPPRNRSFSSSQAAESWDDWGGSSNNRAGSSMKNSRSSGNVSAAGSSEYSKSQLEASAAQKDSFFARKLEENAGRSDALPPSQGGKYVGFGSGGPPPARKQTANGAYMEDVGGMLSKGFSQLSTAAGGAASYAQRQAHEAKLQEHASVLAERSKEYGSKGWSWLKGAYVSAASHVESVAQENGYKVDLGAKSAAARAASTANNPTSSSGYTTSSMYGGGYGSSSAAEARQPLNQQEYGGPRVGSTNYRGMNVDVDDDRHHAHGHGSQDSLLGDERPAAKSSFAGFEDVASGTSSWDKSKWDEAPARTTSPTPKMGRAGSGMARAGSSGMARSRPARSGSSTNLKTAGAPASKGDEGWAGWESQEPDDSKTKTVQDDWGKW</sequence>
<feature type="region of interest" description="Disordered" evidence="6">
    <location>
        <begin position="125"/>
        <end position="186"/>
    </location>
</feature>
<evidence type="ECO:0000256" key="5">
    <source>
        <dbReference type="PROSITE-ProRule" id="PRU00288"/>
    </source>
</evidence>
<feature type="region of interest" description="Disordered" evidence="6">
    <location>
        <begin position="375"/>
        <end position="520"/>
    </location>
</feature>
<evidence type="ECO:0000313" key="8">
    <source>
        <dbReference type="EMBL" id="KAK9827510.1"/>
    </source>
</evidence>
<keyword evidence="3 5" id="KW-0863">Zinc-finger</keyword>
<evidence type="ECO:0000256" key="2">
    <source>
        <dbReference type="ARBA" id="ARBA00022723"/>
    </source>
</evidence>
<dbReference type="GO" id="GO:0008270">
    <property type="term" value="F:zinc ion binding"/>
    <property type="evidence" value="ECO:0007669"/>
    <property type="project" value="UniProtKB-KW"/>
</dbReference>
<dbReference type="InterPro" id="IPR044519">
    <property type="entry name" value="ARF_GAP_AGD6/7"/>
</dbReference>
<comment type="caution">
    <text evidence="8">The sequence shown here is derived from an EMBL/GenBank/DDBJ whole genome shotgun (WGS) entry which is preliminary data.</text>
</comment>
<evidence type="ECO:0000313" key="9">
    <source>
        <dbReference type="Proteomes" id="UP001438707"/>
    </source>
</evidence>
<dbReference type="InterPro" id="IPR037278">
    <property type="entry name" value="ARFGAP/RecO"/>
</dbReference>
<feature type="compositionally biased region" description="Basic and acidic residues" evidence="6">
    <location>
        <begin position="506"/>
        <end position="520"/>
    </location>
</feature>